<dbReference type="GeneID" id="66052238"/>
<dbReference type="GO" id="GO:1902073">
    <property type="term" value="P:positive regulation of hypoxia-inducible factor-1alpha signaling pathway"/>
    <property type="evidence" value="ECO:0007669"/>
    <property type="project" value="InterPro"/>
</dbReference>
<accession>A0A2K3E0B2</accession>
<dbReference type="InterPro" id="IPR038840">
    <property type="entry name" value="RWDD3"/>
</dbReference>
<feature type="compositionally biased region" description="Low complexity" evidence="3">
    <location>
        <begin position="60"/>
        <end position="78"/>
    </location>
</feature>
<evidence type="ECO:0000256" key="3">
    <source>
        <dbReference type="SAM" id="MobiDB-lite"/>
    </source>
</evidence>
<evidence type="ECO:0008006" key="6">
    <source>
        <dbReference type="Google" id="ProtNLM"/>
    </source>
</evidence>
<dbReference type="PANTHER" id="PTHR15628">
    <property type="entry name" value="RWD DOMAIN-CONTAINING PROTEIN 3"/>
    <property type="match status" value="1"/>
</dbReference>
<dbReference type="GO" id="GO:0005737">
    <property type="term" value="C:cytoplasm"/>
    <property type="evidence" value="ECO:0007669"/>
    <property type="project" value="UniProtKB-SubCell"/>
</dbReference>
<gene>
    <name evidence="4" type="ORF">CHLRE_02g077925v5</name>
</gene>
<dbReference type="GO" id="GO:0033235">
    <property type="term" value="P:positive regulation of protein sumoylation"/>
    <property type="evidence" value="ECO:0007669"/>
    <property type="project" value="InterPro"/>
</dbReference>
<sequence length="231" mass="24087">MACGGAAGAAVTGGRGWCDSCTTQMAALASSAAQEGRPCLHELVEAVQAALSDLGRQLLQGQQGQGQQEETSAAAAGAWGDGGADADEVLLVKLDHMHNRGMYCRTLAAWVKELGLTGRLVFGPSGLLLELLTGPPARLRAYLVRHRTEAVDVDSRGRKCKERMMEVIGQRACGNGPSSSNSGGGCGQRAFTDYREVQLSSLDEVAQLLEAAGVGDWLRPAVGLPPVAATR</sequence>
<dbReference type="RefSeq" id="XP_042926812.1">
    <property type="nucleotide sequence ID" value="XM_043059178.1"/>
</dbReference>
<evidence type="ECO:0000256" key="2">
    <source>
        <dbReference type="ARBA" id="ARBA00022490"/>
    </source>
</evidence>
<organism evidence="4 5">
    <name type="scientific">Chlamydomonas reinhardtii</name>
    <name type="common">Chlamydomonas smithii</name>
    <dbReference type="NCBI Taxonomy" id="3055"/>
    <lineage>
        <taxon>Eukaryota</taxon>
        <taxon>Viridiplantae</taxon>
        <taxon>Chlorophyta</taxon>
        <taxon>core chlorophytes</taxon>
        <taxon>Chlorophyceae</taxon>
        <taxon>CS clade</taxon>
        <taxon>Chlamydomonadales</taxon>
        <taxon>Chlamydomonadaceae</taxon>
        <taxon>Chlamydomonas</taxon>
    </lineage>
</organism>
<dbReference type="EMBL" id="CM008963">
    <property type="protein sequence ID" value="PNW86224.1"/>
    <property type="molecule type" value="Genomic_DNA"/>
</dbReference>
<reference evidence="4 5" key="1">
    <citation type="journal article" date="2007" name="Science">
        <title>The Chlamydomonas genome reveals the evolution of key animal and plant functions.</title>
        <authorList>
            <person name="Merchant S.S."/>
            <person name="Prochnik S.E."/>
            <person name="Vallon O."/>
            <person name="Harris E.H."/>
            <person name="Karpowicz S.J."/>
            <person name="Witman G.B."/>
            <person name="Terry A."/>
            <person name="Salamov A."/>
            <person name="Fritz-Laylin L.K."/>
            <person name="Marechal-Drouard L."/>
            <person name="Marshall W.F."/>
            <person name="Qu L.H."/>
            <person name="Nelson D.R."/>
            <person name="Sanderfoot A.A."/>
            <person name="Spalding M.H."/>
            <person name="Kapitonov V.V."/>
            <person name="Ren Q."/>
            <person name="Ferris P."/>
            <person name="Lindquist E."/>
            <person name="Shapiro H."/>
            <person name="Lucas S.M."/>
            <person name="Grimwood J."/>
            <person name="Schmutz J."/>
            <person name="Cardol P."/>
            <person name="Cerutti H."/>
            <person name="Chanfreau G."/>
            <person name="Chen C.L."/>
            <person name="Cognat V."/>
            <person name="Croft M.T."/>
            <person name="Dent R."/>
            <person name="Dutcher S."/>
            <person name="Fernandez E."/>
            <person name="Fukuzawa H."/>
            <person name="Gonzalez-Ballester D."/>
            <person name="Gonzalez-Halphen D."/>
            <person name="Hallmann A."/>
            <person name="Hanikenne M."/>
            <person name="Hippler M."/>
            <person name="Inwood W."/>
            <person name="Jabbari K."/>
            <person name="Kalanon M."/>
            <person name="Kuras R."/>
            <person name="Lefebvre P.A."/>
            <person name="Lemaire S.D."/>
            <person name="Lobanov A.V."/>
            <person name="Lohr M."/>
            <person name="Manuell A."/>
            <person name="Meier I."/>
            <person name="Mets L."/>
            <person name="Mittag M."/>
            <person name="Mittelmeier T."/>
            <person name="Moroney J.V."/>
            <person name="Moseley J."/>
            <person name="Napoli C."/>
            <person name="Nedelcu A.M."/>
            <person name="Niyogi K."/>
            <person name="Novoselov S.V."/>
            <person name="Paulsen I.T."/>
            <person name="Pazour G."/>
            <person name="Purton S."/>
            <person name="Ral J.P."/>
            <person name="Riano-Pachon D.M."/>
            <person name="Riekhof W."/>
            <person name="Rymarquis L."/>
            <person name="Schroda M."/>
            <person name="Stern D."/>
            <person name="Umen J."/>
            <person name="Willows R."/>
            <person name="Wilson N."/>
            <person name="Zimmer S.L."/>
            <person name="Allmer J."/>
            <person name="Balk J."/>
            <person name="Bisova K."/>
            <person name="Chen C.J."/>
            <person name="Elias M."/>
            <person name="Gendler K."/>
            <person name="Hauser C."/>
            <person name="Lamb M.R."/>
            <person name="Ledford H."/>
            <person name="Long J.C."/>
            <person name="Minagawa J."/>
            <person name="Page M.D."/>
            <person name="Pan J."/>
            <person name="Pootakham W."/>
            <person name="Roje S."/>
            <person name="Rose A."/>
            <person name="Stahlberg E."/>
            <person name="Terauchi A.M."/>
            <person name="Yang P."/>
            <person name="Ball S."/>
            <person name="Bowler C."/>
            <person name="Dieckmann C.L."/>
            <person name="Gladyshev V.N."/>
            <person name="Green P."/>
            <person name="Jorgensen R."/>
            <person name="Mayfield S."/>
            <person name="Mueller-Roeber B."/>
            <person name="Rajamani S."/>
            <person name="Sayre R.T."/>
            <person name="Brokstein P."/>
            <person name="Dubchak I."/>
            <person name="Goodstein D."/>
            <person name="Hornick L."/>
            <person name="Huang Y.W."/>
            <person name="Jhaveri J."/>
            <person name="Luo Y."/>
            <person name="Martinez D."/>
            <person name="Ngau W.C."/>
            <person name="Otillar B."/>
            <person name="Poliakov A."/>
            <person name="Porter A."/>
            <person name="Szajkowski L."/>
            <person name="Werner G."/>
            <person name="Zhou K."/>
            <person name="Grigoriev I.V."/>
            <person name="Rokhsar D.S."/>
            <person name="Grossman A.R."/>
        </authorList>
    </citation>
    <scope>NUCLEOTIDE SEQUENCE [LARGE SCALE GENOMIC DNA]</scope>
    <source>
        <strain evidence="5">CC-503</strain>
    </source>
</reference>
<dbReference type="AlphaFoldDB" id="A0A2K3E0B2"/>
<evidence type="ECO:0000313" key="5">
    <source>
        <dbReference type="Proteomes" id="UP000006906"/>
    </source>
</evidence>
<dbReference type="OrthoDB" id="167315at2759"/>
<protein>
    <recommendedName>
        <fullName evidence="6">RWD domain-containing protein 3</fullName>
    </recommendedName>
</protein>
<dbReference type="Gramene" id="PNW86224">
    <property type="protein sequence ID" value="PNW86224"/>
    <property type="gene ID" value="CHLRE_02g077925v5"/>
</dbReference>
<dbReference type="KEGG" id="cre:CHLRE_02g077925v5"/>
<dbReference type="Proteomes" id="UP000006906">
    <property type="component" value="Chromosome 2"/>
</dbReference>
<evidence type="ECO:0000313" key="4">
    <source>
        <dbReference type="EMBL" id="PNW86224.1"/>
    </source>
</evidence>
<comment type="subcellular location">
    <subcellularLocation>
        <location evidence="1">Cytoplasm</location>
    </subcellularLocation>
</comment>
<proteinExistence type="predicted"/>
<feature type="region of interest" description="Disordered" evidence="3">
    <location>
        <begin position="60"/>
        <end position="79"/>
    </location>
</feature>
<dbReference type="PaxDb" id="3055-EDP06630"/>
<keyword evidence="5" id="KW-1185">Reference proteome</keyword>
<dbReference type="CDD" id="cd24164">
    <property type="entry name" value="RWDD3_C"/>
    <property type="match status" value="1"/>
</dbReference>
<keyword evidence="2" id="KW-0963">Cytoplasm</keyword>
<evidence type="ECO:0000256" key="1">
    <source>
        <dbReference type="ARBA" id="ARBA00004496"/>
    </source>
</evidence>
<dbReference type="InParanoid" id="A0A2K3E0B2"/>
<dbReference type="PANTHER" id="PTHR15628:SF1">
    <property type="entry name" value="RWD DOMAIN-CONTAINING PROTEIN 3"/>
    <property type="match status" value="1"/>
</dbReference>
<dbReference type="ExpressionAtlas" id="A0A2K3E0B2">
    <property type="expression patterns" value="baseline"/>
</dbReference>
<name>A0A2K3E0B2_CHLRE</name>